<protein>
    <recommendedName>
        <fullName evidence="3">Fungal N-terminal domain-containing protein</fullName>
    </recommendedName>
</protein>
<dbReference type="InParanoid" id="A0A194XMX5"/>
<proteinExistence type="predicted"/>
<dbReference type="AlphaFoldDB" id="A0A194XMX5"/>
<name>A0A194XMX5_MOLSC</name>
<organism evidence="1 2">
    <name type="scientific">Mollisia scopiformis</name>
    <name type="common">Conifer needle endophyte fungus</name>
    <name type="synonym">Phialocephala scopiformis</name>
    <dbReference type="NCBI Taxonomy" id="149040"/>
    <lineage>
        <taxon>Eukaryota</taxon>
        <taxon>Fungi</taxon>
        <taxon>Dikarya</taxon>
        <taxon>Ascomycota</taxon>
        <taxon>Pezizomycotina</taxon>
        <taxon>Leotiomycetes</taxon>
        <taxon>Helotiales</taxon>
        <taxon>Mollisiaceae</taxon>
        <taxon>Mollisia</taxon>
    </lineage>
</organism>
<evidence type="ECO:0008006" key="3">
    <source>
        <dbReference type="Google" id="ProtNLM"/>
    </source>
</evidence>
<reference evidence="1 2" key="1">
    <citation type="submission" date="2015-10" db="EMBL/GenBank/DDBJ databases">
        <title>Full genome of DAOMC 229536 Phialocephala scopiformis, a fungal endophyte of spruce producing the potent anti-insectan compound rugulosin.</title>
        <authorList>
            <consortium name="DOE Joint Genome Institute"/>
            <person name="Walker A.K."/>
            <person name="Frasz S.L."/>
            <person name="Seifert K.A."/>
            <person name="Miller J.D."/>
            <person name="Mondo S.J."/>
            <person name="Labutti K."/>
            <person name="Lipzen A."/>
            <person name="Dockter R."/>
            <person name="Kennedy M."/>
            <person name="Grigoriev I.V."/>
            <person name="Spatafora J.W."/>
        </authorList>
    </citation>
    <scope>NUCLEOTIDE SEQUENCE [LARGE SCALE GENOMIC DNA]</scope>
    <source>
        <strain evidence="1 2">CBS 120377</strain>
    </source>
</reference>
<dbReference type="Proteomes" id="UP000070700">
    <property type="component" value="Unassembled WGS sequence"/>
</dbReference>
<keyword evidence="2" id="KW-1185">Reference proteome</keyword>
<evidence type="ECO:0000313" key="2">
    <source>
        <dbReference type="Proteomes" id="UP000070700"/>
    </source>
</evidence>
<dbReference type="GeneID" id="28816842"/>
<dbReference type="RefSeq" id="XP_018075970.1">
    <property type="nucleotide sequence ID" value="XM_018207116.1"/>
</dbReference>
<dbReference type="STRING" id="149040.A0A194XMX5"/>
<gene>
    <name evidence="1" type="ORF">LY89DRAFT_379009</name>
</gene>
<sequence length="152" mass="17017">MDPISILTLTGTCVKLVSSFAGVVMQVDSIVKAYRDVPRDIVLLRSQVSTTKTSLDKLRRLLESNHPCFQGEMDMETLEISLDACGIVVSDIQVHVTAVSQEVSGFRRKAWKRIQHLWDADAMKENERRLGLQLQSLSVLLTVCSLESEGQR</sequence>
<evidence type="ECO:0000313" key="1">
    <source>
        <dbReference type="EMBL" id="KUJ21615.1"/>
    </source>
</evidence>
<accession>A0A194XMX5</accession>
<dbReference type="OrthoDB" id="3512608at2759"/>
<dbReference type="KEGG" id="psco:LY89DRAFT_379009"/>
<dbReference type="EMBL" id="KQ947407">
    <property type="protein sequence ID" value="KUJ21615.1"/>
    <property type="molecule type" value="Genomic_DNA"/>
</dbReference>